<reference evidence="2 3" key="1">
    <citation type="submission" date="2023-07" db="EMBL/GenBank/DDBJ databases">
        <title>Sorghum-associated microbial communities from plants grown in Nebraska, USA.</title>
        <authorList>
            <person name="Schachtman D."/>
        </authorList>
    </citation>
    <scope>NUCLEOTIDE SEQUENCE [LARGE SCALE GENOMIC DNA]</scope>
    <source>
        <strain evidence="2 3">4129</strain>
    </source>
</reference>
<feature type="chain" id="PRO_5045331422" description="Lipocalin-like domain-containing protein" evidence="1">
    <location>
        <begin position="25"/>
        <end position="135"/>
    </location>
</feature>
<organism evidence="2 3">
    <name type="scientific">Flavobacterium piscis</name>
    <dbReference type="NCBI Taxonomy" id="1114874"/>
    <lineage>
        <taxon>Bacteria</taxon>
        <taxon>Pseudomonadati</taxon>
        <taxon>Bacteroidota</taxon>
        <taxon>Flavobacteriia</taxon>
        <taxon>Flavobacteriales</taxon>
        <taxon>Flavobacteriaceae</taxon>
        <taxon>Flavobacterium</taxon>
    </lineage>
</organism>
<evidence type="ECO:0000313" key="3">
    <source>
        <dbReference type="Proteomes" id="UP001269081"/>
    </source>
</evidence>
<dbReference type="RefSeq" id="WP_310283268.1">
    <property type="nucleotide sequence ID" value="NZ_JAVDWQ010000016.1"/>
</dbReference>
<sequence>MKKIFKIALIVIAGTIFNSCQAQIANFQGKWKISSTDTDEFILTLNQNNSVLTGSHISVQLNGDKIDSTLDTTDISINGNVSSNTQVLVTFTSAFSNTSGKATLTKISPTEIAWKIVTPPSGEYYFPKEVRLYKE</sequence>
<accession>A0ABU1YC88</accession>
<keyword evidence="3" id="KW-1185">Reference proteome</keyword>
<feature type="signal peptide" evidence="1">
    <location>
        <begin position="1"/>
        <end position="24"/>
    </location>
</feature>
<evidence type="ECO:0008006" key="4">
    <source>
        <dbReference type="Google" id="ProtNLM"/>
    </source>
</evidence>
<dbReference type="Proteomes" id="UP001269081">
    <property type="component" value="Unassembled WGS sequence"/>
</dbReference>
<evidence type="ECO:0000313" key="2">
    <source>
        <dbReference type="EMBL" id="MDR7211866.1"/>
    </source>
</evidence>
<evidence type="ECO:0000256" key="1">
    <source>
        <dbReference type="SAM" id="SignalP"/>
    </source>
</evidence>
<comment type="caution">
    <text evidence="2">The sequence shown here is derived from an EMBL/GenBank/DDBJ whole genome shotgun (WGS) entry which is preliminary data.</text>
</comment>
<keyword evidence="1" id="KW-0732">Signal</keyword>
<proteinExistence type="predicted"/>
<gene>
    <name evidence="2" type="ORF">J2W48_003823</name>
</gene>
<protein>
    <recommendedName>
        <fullName evidence="4">Lipocalin-like domain-containing protein</fullName>
    </recommendedName>
</protein>
<name>A0ABU1YC88_9FLAO</name>
<dbReference type="EMBL" id="JAVDWQ010000016">
    <property type="protein sequence ID" value="MDR7211866.1"/>
    <property type="molecule type" value="Genomic_DNA"/>
</dbReference>